<feature type="transmembrane region" description="Helical" evidence="1">
    <location>
        <begin position="16"/>
        <end position="36"/>
    </location>
</feature>
<dbReference type="RefSeq" id="WP_308985576.1">
    <property type="nucleotide sequence ID" value="NZ_JARXIC010000018.1"/>
</dbReference>
<feature type="transmembrane region" description="Helical" evidence="1">
    <location>
        <begin position="169"/>
        <end position="188"/>
    </location>
</feature>
<evidence type="ECO:0000256" key="1">
    <source>
        <dbReference type="SAM" id="Phobius"/>
    </source>
</evidence>
<evidence type="ECO:0000313" key="3">
    <source>
        <dbReference type="Proteomes" id="UP001243717"/>
    </source>
</evidence>
<comment type="caution">
    <text evidence="2">The sequence shown here is derived from an EMBL/GenBank/DDBJ whole genome shotgun (WGS) entry which is preliminary data.</text>
</comment>
<organism evidence="2 3">
    <name type="scientific">Thalassobacterium sedimentorum</name>
    <dbReference type="NCBI Taxonomy" id="3041258"/>
    <lineage>
        <taxon>Bacteria</taxon>
        <taxon>Pseudomonadati</taxon>
        <taxon>Verrucomicrobiota</taxon>
        <taxon>Opitutia</taxon>
        <taxon>Puniceicoccales</taxon>
        <taxon>Coraliomargaritaceae</taxon>
        <taxon>Thalassobacterium</taxon>
    </lineage>
</organism>
<keyword evidence="1" id="KW-0812">Transmembrane</keyword>
<dbReference type="EMBL" id="JARXIC010000018">
    <property type="protein sequence ID" value="MDQ8195116.1"/>
    <property type="molecule type" value="Genomic_DNA"/>
</dbReference>
<reference evidence="2 3" key="1">
    <citation type="submission" date="2023-04" db="EMBL/GenBank/DDBJ databases">
        <title>A novel bacteria isolated from coastal sediment.</title>
        <authorList>
            <person name="Liu X.-J."/>
            <person name="Du Z.-J."/>
        </authorList>
    </citation>
    <scope>NUCLEOTIDE SEQUENCE [LARGE SCALE GENOMIC DNA]</scope>
    <source>
        <strain evidence="2 3">SDUM461004</strain>
    </source>
</reference>
<feature type="transmembrane region" description="Helical" evidence="1">
    <location>
        <begin position="200"/>
        <end position="218"/>
    </location>
</feature>
<keyword evidence="1" id="KW-0472">Membrane</keyword>
<gene>
    <name evidence="2" type="ORF">QEH59_11815</name>
</gene>
<sequence length="248" mass="27457">MIGLDTIDKYTMKARVFPAAIALAPALALAVAYVSWDSFSLSDAYAAIASIVLLVVFADISRRHGKRLEKQLLKEWGGLPSTHMFRHADSRFDTPTKKRYLTFISQKMGEDPPSEEDEVNDLAACDAFYNRCVNWLRENTSDKERFSLLLEENINYGFRRNLLGLKGSALIVSLTVVLIAIGSLLFGMPIDASSSMSTQLALLVGFAGIHSAYFMMYVTDDAVSEAAELYARQLILSCEKHIASSPAR</sequence>
<feature type="transmembrane region" description="Helical" evidence="1">
    <location>
        <begin position="42"/>
        <end position="60"/>
    </location>
</feature>
<proteinExistence type="predicted"/>
<evidence type="ECO:0008006" key="4">
    <source>
        <dbReference type="Google" id="ProtNLM"/>
    </source>
</evidence>
<keyword evidence="3" id="KW-1185">Reference proteome</keyword>
<protein>
    <recommendedName>
        <fullName evidence="4">MotA/TolQ/ExbB proton channel domain-containing protein</fullName>
    </recommendedName>
</protein>
<dbReference type="Proteomes" id="UP001243717">
    <property type="component" value="Unassembled WGS sequence"/>
</dbReference>
<name>A0ABU1AJW8_9BACT</name>
<keyword evidence="1" id="KW-1133">Transmembrane helix</keyword>
<accession>A0ABU1AJW8</accession>
<evidence type="ECO:0000313" key="2">
    <source>
        <dbReference type="EMBL" id="MDQ8195116.1"/>
    </source>
</evidence>